<evidence type="ECO:0000313" key="2">
    <source>
        <dbReference type="Proteomes" id="UP001235849"/>
    </source>
</evidence>
<comment type="caution">
    <text evidence="1">The sequence shown here is derived from an EMBL/GenBank/DDBJ whole genome shotgun (WGS) entry which is preliminary data.</text>
</comment>
<dbReference type="InterPro" id="IPR021751">
    <property type="entry name" value="DUF3318"/>
</dbReference>
<proteinExistence type="predicted"/>
<name>A0ABT7B2P1_9CYAN</name>
<dbReference type="Proteomes" id="UP001235849">
    <property type="component" value="Unassembled WGS sequence"/>
</dbReference>
<keyword evidence="2" id="KW-1185">Reference proteome</keyword>
<evidence type="ECO:0000313" key="1">
    <source>
        <dbReference type="EMBL" id="MDJ1173410.1"/>
    </source>
</evidence>
<organism evidence="1 2">
    <name type="scientific">Roseofilum capinflatum BLCC-M114</name>
    <dbReference type="NCBI Taxonomy" id="3022440"/>
    <lineage>
        <taxon>Bacteria</taxon>
        <taxon>Bacillati</taxon>
        <taxon>Cyanobacteriota</taxon>
        <taxon>Cyanophyceae</taxon>
        <taxon>Desertifilales</taxon>
        <taxon>Desertifilaceae</taxon>
        <taxon>Roseofilum</taxon>
        <taxon>Roseofilum capinflatum</taxon>
    </lineage>
</organism>
<accession>A0ABT7B2P1</accession>
<protein>
    <submittedName>
        <fullName evidence="1">DUF3318 domain-containing protein</fullName>
    </submittedName>
</protein>
<dbReference type="Pfam" id="PF11780">
    <property type="entry name" value="DUF3318"/>
    <property type="match status" value="1"/>
</dbReference>
<sequence length="193" mass="21741">MYRDRDPELSRLIELMPASGRMFVQLISKPEQPQVIDAPFPLPWKRSRPVYINFDLLRQLPLPEQDLAVLQAVCWVCEVEWFKPNLYQGLVAVGLLGTAIEMMQGDAVGMVAGGGLTAMAVMQIRRKNRQRDVMIEGDKAAVRVASRRGYTEQEAIESLLKAIEHIAQIEGRNGLAVVELLRCQNLRVMLKNG</sequence>
<reference evidence="1 2" key="1">
    <citation type="submission" date="2023-01" db="EMBL/GenBank/DDBJ databases">
        <title>Novel diversity within Roseofilum (Cyanobacteria; Desertifilaceae) from marine benthic mats with descriptions of four novel species.</title>
        <authorList>
            <person name="Wang Y."/>
            <person name="Berthold D.E."/>
            <person name="Hu J."/>
            <person name="Lefler F.W."/>
            <person name="Laughinghouse H.D. IV."/>
        </authorList>
    </citation>
    <scope>NUCLEOTIDE SEQUENCE [LARGE SCALE GENOMIC DNA]</scope>
    <source>
        <strain evidence="1 2">BLCC-M114</strain>
    </source>
</reference>
<gene>
    <name evidence="1" type="ORF">PMG25_04825</name>
</gene>
<dbReference type="RefSeq" id="WP_283765776.1">
    <property type="nucleotide sequence ID" value="NZ_JAQOSO010000021.1"/>
</dbReference>
<dbReference type="EMBL" id="JAQOSO010000021">
    <property type="protein sequence ID" value="MDJ1173410.1"/>
    <property type="molecule type" value="Genomic_DNA"/>
</dbReference>